<name>A0A699YTY0_HAELA</name>
<comment type="caution">
    <text evidence="1">The sequence shown here is derived from an EMBL/GenBank/DDBJ whole genome shotgun (WGS) entry which is preliminary data.</text>
</comment>
<organism evidence="1 2">
    <name type="scientific">Haematococcus lacustris</name>
    <name type="common">Green alga</name>
    <name type="synonym">Haematococcus pluvialis</name>
    <dbReference type="NCBI Taxonomy" id="44745"/>
    <lineage>
        <taxon>Eukaryota</taxon>
        <taxon>Viridiplantae</taxon>
        <taxon>Chlorophyta</taxon>
        <taxon>core chlorophytes</taxon>
        <taxon>Chlorophyceae</taxon>
        <taxon>CS clade</taxon>
        <taxon>Chlamydomonadales</taxon>
        <taxon>Haematococcaceae</taxon>
        <taxon>Haematococcus</taxon>
    </lineage>
</organism>
<proteinExistence type="predicted"/>
<protein>
    <submittedName>
        <fullName evidence="1">Uncharacterized protein</fullName>
    </submittedName>
</protein>
<dbReference type="AlphaFoldDB" id="A0A699YTY0"/>
<accession>A0A699YTY0</accession>
<sequence>MFYLDTPLTDPERLQPLPWGPRELWRFGGSSAVDNIHNSKEVKGRGDCPAARRQAGGPSLVNKHMFTLNLRQPGAQPHRPLSECPVP</sequence>
<dbReference type="EMBL" id="BLLF01000633">
    <property type="protein sequence ID" value="GFH13613.1"/>
    <property type="molecule type" value="Genomic_DNA"/>
</dbReference>
<keyword evidence="2" id="KW-1185">Reference proteome</keyword>
<evidence type="ECO:0000313" key="2">
    <source>
        <dbReference type="Proteomes" id="UP000485058"/>
    </source>
</evidence>
<evidence type="ECO:0000313" key="1">
    <source>
        <dbReference type="EMBL" id="GFH13613.1"/>
    </source>
</evidence>
<gene>
    <name evidence="1" type="ORF">HaLaN_09538</name>
</gene>
<reference evidence="1 2" key="1">
    <citation type="submission" date="2020-02" db="EMBL/GenBank/DDBJ databases">
        <title>Draft genome sequence of Haematococcus lacustris strain NIES-144.</title>
        <authorList>
            <person name="Morimoto D."/>
            <person name="Nakagawa S."/>
            <person name="Yoshida T."/>
            <person name="Sawayama S."/>
        </authorList>
    </citation>
    <scope>NUCLEOTIDE SEQUENCE [LARGE SCALE GENOMIC DNA]</scope>
    <source>
        <strain evidence="1 2">NIES-144</strain>
    </source>
</reference>
<dbReference type="Proteomes" id="UP000485058">
    <property type="component" value="Unassembled WGS sequence"/>
</dbReference>